<comment type="caution">
    <text evidence="3">The sequence shown here is derived from an EMBL/GenBank/DDBJ whole genome shotgun (WGS) entry which is preliminary data.</text>
</comment>
<evidence type="ECO:0000313" key="3">
    <source>
        <dbReference type="EMBL" id="MBA8889448.1"/>
    </source>
</evidence>
<keyword evidence="1" id="KW-0732">Signal</keyword>
<dbReference type="Pfam" id="PF03403">
    <property type="entry name" value="PAF-AH_p_II"/>
    <property type="match status" value="1"/>
</dbReference>
<protein>
    <submittedName>
        <fullName evidence="3">Pimeloyl-ACP methyl ester carboxylesterase</fullName>
    </submittedName>
</protein>
<dbReference type="Pfam" id="PF12262">
    <property type="entry name" value="Lipase_bact_N"/>
    <property type="match status" value="1"/>
</dbReference>
<accession>A0A839F7C9</accession>
<dbReference type="InterPro" id="IPR029058">
    <property type="entry name" value="AB_hydrolase_fold"/>
</dbReference>
<feature type="domain" description="Bacterial virulence factor lipase N-terminal" evidence="2">
    <location>
        <begin position="74"/>
        <end position="262"/>
    </location>
</feature>
<dbReference type="Proteomes" id="UP000550401">
    <property type="component" value="Unassembled WGS sequence"/>
</dbReference>
<organism evidence="3 4">
    <name type="scientific">Dokdonella fugitiva</name>
    <dbReference type="NCBI Taxonomy" id="328517"/>
    <lineage>
        <taxon>Bacteria</taxon>
        <taxon>Pseudomonadati</taxon>
        <taxon>Pseudomonadota</taxon>
        <taxon>Gammaproteobacteria</taxon>
        <taxon>Lysobacterales</taxon>
        <taxon>Rhodanobacteraceae</taxon>
        <taxon>Dokdonella</taxon>
    </lineage>
</organism>
<dbReference type="SUPFAM" id="SSF53474">
    <property type="entry name" value="alpha/beta-Hydrolases"/>
    <property type="match status" value="1"/>
</dbReference>
<sequence length="703" mass="71656">MPMQVRSITTAAVAAALFGSLAAHDARAYDYTAPVVFHGTASFDPANSVIPFPNNLLLLGTTDLTLNIPVADPNDYSDPKVAMNALDGFGTSTPWSTTFSAPIDAASLAGNVRMFEVTLSGPGGAVTGVVRELASPGEFVAALSPSDVTHKTLAIVPTKPLKQRTSYMAVLTNGITAGGNEIRGTLTYLLSTSPHALCAGGHSTNPALSDAQACQLEPLRQLNSSQAAAAVSAGVPAGQIALSWVATTQSITPTMQALTAITQASPPAPTHVAPTGKTLADLGLGLPPVADIYIGTISLPYYLSAPSASNPTAALTGFWHAAAGAYIDQCAGFGLDPTSTNLTACNPIPVATTTETVPLLMTYPNAHSGRTMPAGGWPLVIFQHGITRNRTDMFAVAGTLAAQGFAVVAIDLPLHGLTSTTNPFYVGNTPFGAIAHERTFDLDLSNNTTGAPGPDGVIDPSGSYTINLSSLLTSRDNLRQGEADLLQLSHAASTFPNVDASHVSFVGQSLGSIVGTVFLANDPTVDVGLLSVPGGGIARMLDASPAFGPRIHAGLAAAGLQQGTPDYDAYFVATQTIIDSGDPINFAGNDTLLAGKRLLVHEVVGGGDVLPDQVIPNSVPGAPLSGTEPLIAALGLAPIVGTTQDADGIRGATRFLQGEHGSLLDPTDFPAATVEMQGEMASLLVTGGAAVQVANPSVIATSP</sequence>
<proteinExistence type="predicted"/>
<dbReference type="Gene3D" id="3.40.50.1820">
    <property type="entry name" value="alpha/beta hydrolase"/>
    <property type="match status" value="1"/>
</dbReference>
<evidence type="ECO:0000259" key="2">
    <source>
        <dbReference type="Pfam" id="PF12262"/>
    </source>
</evidence>
<evidence type="ECO:0000256" key="1">
    <source>
        <dbReference type="SAM" id="SignalP"/>
    </source>
</evidence>
<feature type="signal peptide" evidence="1">
    <location>
        <begin position="1"/>
        <end position="28"/>
    </location>
</feature>
<reference evidence="3 4" key="1">
    <citation type="submission" date="2020-07" db="EMBL/GenBank/DDBJ databases">
        <title>Genomic Encyclopedia of Type Strains, Phase IV (KMG-V): Genome sequencing to study the core and pangenomes of soil and plant-associated prokaryotes.</title>
        <authorList>
            <person name="Whitman W."/>
        </authorList>
    </citation>
    <scope>NUCLEOTIDE SEQUENCE [LARGE SCALE GENOMIC DNA]</scope>
    <source>
        <strain evidence="3 4">RH2WT43</strain>
    </source>
</reference>
<dbReference type="AlphaFoldDB" id="A0A839F7C9"/>
<gene>
    <name evidence="3" type="ORF">FHW12_003694</name>
</gene>
<dbReference type="InterPro" id="IPR025920">
    <property type="entry name" value="Lipase_bact_N"/>
</dbReference>
<keyword evidence="4" id="KW-1185">Reference proteome</keyword>
<feature type="chain" id="PRO_5032440036" evidence="1">
    <location>
        <begin position="29"/>
        <end position="703"/>
    </location>
</feature>
<name>A0A839F7C9_9GAMM</name>
<dbReference type="EMBL" id="JACGXL010000007">
    <property type="protein sequence ID" value="MBA8889448.1"/>
    <property type="molecule type" value="Genomic_DNA"/>
</dbReference>
<evidence type="ECO:0000313" key="4">
    <source>
        <dbReference type="Proteomes" id="UP000550401"/>
    </source>
</evidence>